<comment type="caution">
    <text evidence="1">The sequence shown here is derived from an EMBL/GenBank/DDBJ whole genome shotgun (WGS) entry which is preliminary data.</text>
</comment>
<evidence type="ECO:0000313" key="1">
    <source>
        <dbReference type="EMBL" id="MCH7396809.1"/>
    </source>
</evidence>
<keyword evidence="2" id="KW-1185">Reference proteome</keyword>
<dbReference type="EMBL" id="JAKZGS010000001">
    <property type="protein sequence ID" value="MCH7396809.1"/>
    <property type="molecule type" value="Genomic_DNA"/>
</dbReference>
<accession>A0ABS9UJL9</accession>
<sequence>MRLHPRENYPDKNAELQRFSVEQMAHAETQERIRVFIVGKLCDGIDFLN</sequence>
<proteinExistence type="predicted"/>
<gene>
    <name evidence="1" type="ORF">MM236_02375</name>
</gene>
<dbReference type="Proteomes" id="UP001165488">
    <property type="component" value="Unassembled WGS sequence"/>
</dbReference>
<dbReference type="RefSeq" id="WP_241273328.1">
    <property type="nucleotide sequence ID" value="NZ_JAKZGS010000001.1"/>
</dbReference>
<reference evidence="1" key="1">
    <citation type="submission" date="2022-03" db="EMBL/GenBank/DDBJ databases">
        <title>De novo assembled genomes of Belliella spp. (Cyclobacteriaceae) strains.</title>
        <authorList>
            <person name="Szabo A."/>
            <person name="Korponai K."/>
            <person name="Felfoldi T."/>
        </authorList>
    </citation>
    <scope>NUCLEOTIDE SEQUENCE</scope>
    <source>
        <strain evidence="1">DSM 107340</strain>
    </source>
</reference>
<name>A0ABS9UJL9_9BACT</name>
<protein>
    <submittedName>
        <fullName evidence="1">Uncharacterized protein</fullName>
    </submittedName>
</protein>
<organism evidence="1 2">
    <name type="scientific">Belliella calami</name>
    <dbReference type="NCBI Taxonomy" id="2923436"/>
    <lineage>
        <taxon>Bacteria</taxon>
        <taxon>Pseudomonadati</taxon>
        <taxon>Bacteroidota</taxon>
        <taxon>Cytophagia</taxon>
        <taxon>Cytophagales</taxon>
        <taxon>Cyclobacteriaceae</taxon>
        <taxon>Belliella</taxon>
    </lineage>
</organism>
<evidence type="ECO:0000313" key="2">
    <source>
        <dbReference type="Proteomes" id="UP001165488"/>
    </source>
</evidence>